<reference evidence="1 2" key="1">
    <citation type="submission" date="2020-05" db="EMBL/GenBank/DDBJ databases">
        <title>WGS assembly of Panicum virgatum.</title>
        <authorList>
            <person name="Lovell J.T."/>
            <person name="Jenkins J."/>
            <person name="Shu S."/>
            <person name="Juenger T.E."/>
            <person name="Schmutz J."/>
        </authorList>
    </citation>
    <scope>NUCLEOTIDE SEQUENCE [LARGE SCALE GENOMIC DNA]</scope>
    <source>
        <strain evidence="1">AP13</strain>
        <strain evidence="2">cv. AP13</strain>
    </source>
</reference>
<comment type="caution">
    <text evidence="1">The sequence shown here is derived from an EMBL/GenBank/DDBJ whole genome shotgun (WGS) entry which is preliminary data.</text>
</comment>
<evidence type="ECO:0000313" key="1">
    <source>
        <dbReference type="EMBL" id="KAG2542081.1"/>
    </source>
</evidence>
<accession>A0A8T0MX77</accession>
<dbReference type="AlphaFoldDB" id="A0A8T0MX77"/>
<proteinExistence type="predicted"/>
<sequence>MYPSTCPPRPQDTAAVAAARPTSSFLPHPRPLIIETRIVVATASPAASPCHGDDSHGELHPLIWLHGVLLRSLSAFVNPGEHDLKHKGSDEATREGAALGGPSFVDPMMTSYRFNSIVLGRTGMVDLGSPSPRTTNML</sequence>
<name>A0A8T0MX77_PANVG</name>
<dbReference type="EMBL" id="CM029054">
    <property type="protein sequence ID" value="KAG2542080.1"/>
    <property type="molecule type" value="Genomic_DNA"/>
</dbReference>
<evidence type="ECO:0000313" key="2">
    <source>
        <dbReference type="Proteomes" id="UP000823388"/>
    </source>
</evidence>
<keyword evidence="2" id="KW-1185">Reference proteome</keyword>
<dbReference type="EMBL" id="CM029054">
    <property type="protein sequence ID" value="KAG2542081.1"/>
    <property type="molecule type" value="Genomic_DNA"/>
</dbReference>
<gene>
    <name evidence="1" type="ORF">PVAP13_9NG568500</name>
</gene>
<organism evidence="1 2">
    <name type="scientific">Panicum virgatum</name>
    <name type="common">Blackwell switchgrass</name>
    <dbReference type="NCBI Taxonomy" id="38727"/>
    <lineage>
        <taxon>Eukaryota</taxon>
        <taxon>Viridiplantae</taxon>
        <taxon>Streptophyta</taxon>
        <taxon>Embryophyta</taxon>
        <taxon>Tracheophyta</taxon>
        <taxon>Spermatophyta</taxon>
        <taxon>Magnoliopsida</taxon>
        <taxon>Liliopsida</taxon>
        <taxon>Poales</taxon>
        <taxon>Poaceae</taxon>
        <taxon>PACMAD clade</taxon>
        <taxon>Panicoideae</taxon>
        <taxon>Panicodae</taxon>
        <taxon>Paniceae</taxon>
        <taxon>Panicinae</taxon>
        <taxon>Panicum</taxon>
        <taxon>Panicum sect. Hiantes</taxon>
    </lineage>
</organism>
<protein>
    <submittedName>
        <fullName evidence="1">Uncharacterized protein</fullName>
    </submittedName>
</protein>
<dbReference type="Proteomes" id="UP000823388">
    <property type="component" value="Chromosome 9N"/>
</dbReference>